<dbReference type="AlphaFoldDB" id="A0A2Z6ZUQ1"/>
<dbReference type="Proteomes" id="UP000250235">
    <property type="component" value="Unassembled WGS sequence"/>
</dbReference>
<proteinExistence type="predicted"/>
<organism evidence="1 2">
    <name type="scientific">Dorcoceras hygrometricum</name>
    <dbReference type="NCBI Taxonomy" id="472368"/>
    <lineage>
        <taxon>Eukaryota</taxon>
        <taxon>Viridiplantae</taxon>
        <taxon>Streptophyta</taxon>
        <taxon>Embryophyta</taxon>
        <taxon>Tracheophyta</taxon>
        <taxon>Spermatophyta</taxon>
        <taxon>Magnoliopsida</taxon>
        <taxon>eudicotyledons</taxon>
        <taxon>Gunneridae</taxon>
        <taxon>Pentapetalae</taxon>
        <taxon>asterids</taxon>
        <taxon>lamiids</taxon>
        <taxon>Lamiales</taxon>
        <taxon>Gesneriaceae</taxon>
        <taxon>Didymocarpoideae</taxon>
        <taxon>Trichosporeae</taxon>
        <taxon>Loxocarpinae</taxon>
        <taxon>Dorcoceras</taxon>
    </lineage>
</organism>
<keyword evidence="2" id="KW-1185">Reference proteome</keyword>
<evidence type="ECO:0000313" key="2">
    <source>
        <dbReference type="Proteomes" id="UP000250235"/>
    </source>
</evidence>
<reference evidence="1 2" key="1">
    <citation type="journal article" date="2015" name="Proc. Natl. Acad. Sci. U.S.A.">
        <title>The resurrection genome of Boea hygrometrica: A blueprint for survival of dehydration.</title>
        <authorList>
            <person name="Xiao L."/>
            <person name="Yang G."/>
            <person name="Zhang L."/>
            <person name="Yang X."/>
            <person name="Zhao S."/>
            <person name="Ji Z."/>
            <person name="Zhou Q."/>
            <person name="Hu M."/>
            <person name="Wang Y."/>
            <person name="Chen M."/>
            <person name="Xu Y."/>
            <person name="Jin H."/>
            <person name="Xiao X."/>
            <person name="Hu G."/>
            <person name="Bao F."/>
            <person name="Hu Y."/>
            <person name="Wan P."/>
            <person name="Li L."/>
            <person name="Deng X."/>
            <person name="Kuang T."/>
            <person name="Xiang C."/>
            <person name="Zhu J.K."/>
            <person name="Oliver M.J."/>
            <person name="He Y."/>
        </authorList>
    </citation>
    <scope>NUCLEOTIDE SEQUENCE [LARGE SCALE GENOMIC DNA]</scope>
    <source>
        <strain evidence="2">cv. XS01</strain>
    </source>
</reference>
<dbReference type="EMBL" id="KV075597">
    <property type="protein sequence ID" value="KZV06559.1"/>
    <property type="molecule type" value="Genomic_DNA"/>
</dbReference>
<name>A0A2Z6ZUQ1_9LAMI</name>
<evidence type="ECO:0000313" key="1">
    <source>
        <dbReference type="EMBL" id="KZV06559.1"/>
    </source>
</evidence>
<gene>
    <name evidence="1" type="ORF">F511_45959</name>
</gene>
<accession>A0A2Z6ZUQ1</accession>
<sequence length="161" mass="17686">MVSEPRFLDLINTISAILYLTFEFQIGSTNKKFFLEKGHSAAVHGGAPPHVLDAQGRPKLRQFRAKRCAMLRAGRATRPRWTRDVAPLRSLLRAMAGRRDAAGRRLLGAGCATMRAGRATLCAAERRAWCGVVRVPPRDFFVVAPPPPAAAPAKLRQCRDG</sequence>
<protein>
    <submittedName>
        <fullName evidence="1">Uncharacterized protein</fullName>
    </submittedName>
</protein>